<reference evidence="6 7" key="2">
    <citation type="journal article" date="2019" name="Nat. Med.">
        <title>A library of human gut bacterial isolates paired with longitudinal multiomics data enables mechanistic microbiome research.</title>
        <authorList>
            <person name="Poyet M."/>
            <person name="Groussin M."/>
            <person name="Gibbons S.M."/>
            <person name="Avila-Pacheco J."/>
            <person name="Jiang X."/>
            <person name="Kearney S.M."/>
            <person name="Perrotta A.R."/>
            <person name="Berdy B."/>
            <person name="Zhao S."/>
            <person name="Lieberman T.D."/>
            <person name="Swanson P.K."/>
            <person name="Smith M."/>
            <person name="Roesemann S."/>
            <person name="Alexander J.E."/>
            <person name="Rich S.A."/>
            <person name="Livny J."/>
            <person name="Vlamakis H."/>
            <person name="Clish C."/>
            <person name="Bullock K."/>
            <person name="Deik A."/>
            <person name="Scott J."/>
            <person name="Pierce K.A."/>
            <person name="Xavier R.J."/>
            <person name="Alm E.J."/>
        </authorList>
    </citation>
    <scope>NUCLEOTIDE SEQUENCE [LARGE SCALE GENOMIC DNA]</scope>
    <source>
        <strain evidence="3 7">BIOML-A10</strain>
        <strain evidence="2 6">BIOML-A11</strain>
    </source>
</reference>
<dbReference type="RefSeq" id="WP_036617874.1">
    <property type="nucleotide sequence ID" value="NZ_CAJSZN010000002.1"/>
</dbReference>
<name>A0A174PZU0_PARDI</name>
<organism evidence="1 5">
    <name type="scientific">Parabacteroides distasonis</name>
    <dbReference type="NCBI Taxonomy" id="823"/>
    <lineage>
        <taxon>Bacteria</taxon>
        <taxon>Pseudomonadati</taxon>
        <taxon>Bacteroidota</taxon>
        <taxon>Bacteroidia</taxon>
        <taxon>Bacteroidales</taxon>
        <taxon>Tannerellaceae</taxon>
        <taxon>Parabacteroides</taxon>
    </lineage>
</organism>
<accession>A0A174PZU0</accession>
<proteinExistence type="predicted"/>
<dbReference type="InterPro" id="IPR018534">
    <property type="entry name" value="Tet_reg_excision_RteC"/>
</dbReference>
<dbReference type="EMBL" id="WKMW01000001">
    <property type="protein sequence ID" value="MRY82682.1"/>
    <property type="molecule type" value="Genomic_DNA"/>
</dbReference>
<dbReference type="EMBL" id="CP051672">
    <property type="protein sequence ID" value="QJE27467.1"/>
    <property type="molecule type" value="Genomic_DNA"/>
</dbReference>
<dbReference type="OrthoDB" id="790983at2"/>
<evidence type="ECO:0000313" key="3">
    <source>
        <dbReference type="EMBL" id="MRZ04635.1"/>
    </source>
</evidence>
<evidence type="ECO:0000313" key="7">
    <source>
        <dbReference type="Proteomes" id="UP000471216"/>
    </source>
</evidence>
<evidence type="ECO:0000313" key="5">
    <source>
        <dbReference type="Proteomes" id="UP000095332"/>
    </source>
</evidence>
<dbReference type="EMBL" id="CZBM01000001">
    <property type="protein sequence ID" value="CUP63349.1"/>
    <property type="molecule type" value="Genomic_DNA"/>
</dbReference>
<evidence type="ECO:0000313" key="4">
    <source>
        <dbReference type="EMBL" id="QJE27467.1"/>
    </source>
</evidence>
<dbReference type="Proteomes" id="UP000450599">
    <property type="component" value="Unassembled WGS sequence"/>
</dbReference>
<reference evidence="1 5" key="1">
    <citation type="submission" date="2015-09" db="EMBL/GenBank/DDBJ databases">
        <authorList>
            <consortium name="Pathogen Informatics"/>
        </authorList>
    </citation>
    <scope>NUCLEOTIDE SEQUENCE [LARGE SCALE GENOMIC DNA]</scope>
    <source>
        <strain evidence="1 5">2789STDY5834948</strain>
    </source>
</reference>
<dbReference type="Proteomes" id="UP000471216">
    <property type="component" value="Unassembled WGS sequence"/>
</dbReference>
<evidence type="ECO:0000313" key="1">
    <source>
        <dbReference type="EMBL" id="CUP63349.1"/>
    </source>
</evidence>
<dbReference type="EMBL" id="WKMX01000001">
    <property type="protein sequence ID" value="MRZ04635.1"/>
    <property type="molecule type" value="Genomic_DNA"/>
</dbReference>
<dbReference type="Proteomes" id="UP000501982">
    <property type="component" value="Chromosome"/>
</dbReference>
<reference evidence="4 8" key="3">
    <citation type="submission" date="2020-04" db="EMBL/GenBank/DDBJ databases">
        <title>Complete Genomes and Methylome analysis of CBBP consortium that reverse antibiotic-induced susceptibility to vancomycin-resistant Enterococcus faecium infection.</title>
        <authorList>
            <person name="Fomenkov A."/>
            <person name="Zhang Z."/>
            <person name="Pamer E."/>
            <person name="Roberts R.J."/>
        </authorList>
    </citation>
    <scope>NUCLEOTIDE SEQUENCE [LARGE SCALE GENOMIC DNA]</scope>
    <source>
        <strain evidence="8">CBBP</strain>
        <strain evidence="4">CBBP-1</strain>
    </source>
</reference>
<sequence length="204" mass="23836">MRLFNVTPYLLLLGQENSNEETLSKANTEFVKEVYELQRAESDISIVLFQLQYLSCRLVILREHYRTTQKEHLICYSYIIGTLTYLEGMQAYCKFAYEIHPAGSVKTAAPTGAPPVIWTSDVINLIELLYACHELKLFNDGDVTLKRVVEHVCGLLGIDVKNASSYYARIRRRKADERTYFIDRLREVLLKRMEEDDEKHYRSR</sequence>
<dbReference type="AlphaFoldDB" id="A0A174PZU0"/>
<evidence type="ECO:0000313" key="8">
    <source>
        <dbReference type="Proteomes" id="UP000501982"/>
    </source>
</evidence>
<dbReference type="Proteomes" id="UP000095332">
    <property type="component" value="Unassembled WGS sequence"/>
</dbReference>
<dbReference type="Pfam" id="PF09357">
    <property type="entry name" value="RteC"/>
    <property type="match status" value="1"/>
</dbReference>
<evidence type="ECO:0000313" key="2">
    <source>
        <dbReference type="EMBL" id="MRY82682.1"/>
    </source>
</evidence>
<gene>
    <name evidence="1" type="ORF">ERS852560_00466</name>
    <name evidence="3" type="ORF">GKD54_00065</name>
    <name evidence="2" type="ORF">GKD58_00065</name>
    <name evidence="4" type="ORF">HHO38_03565</name>
</gene>
<evidence type="ECO:0000313" key="6">
    <source>
        <dbReference type="Proteomes" id="UP000450599"/>
    </source>
</evidence>
<dbReference type="GeneID" id="93047424"/>
<protein>
    <submittedName>
        <fullName evidence="1">RteC protein</fullName>
    </submittedName>
    <submittedName>
        <fullName evidence="2">Transcriptional regulator</fullName>
    </submittedName>
</protein>